<evidence type="ECO:0000313" key="1">
    <source>
        <dbReference type="EMBL" id="MDT2404590.1"/>
    </source>
</evidence>
<accession>A0AAW8RYP2</accession>
<comment type="caution">
    <text evidence="1">The sequence shown here is derived from an EMBL/GenBank/DDBJ whole genome shotgun (WGS) entry which is preliminary data.</text>
</comment>
<proteinExistence type="predicted"/>
<dbReference type="RefSeq" id="WP_311865642.1">
    <property type="nucleotide sequence ID" value="NZ_JARPWH010000118.1"/>
</dbReference>
<sequence>TGTAANNYISDDGFLYAISYAEPSDGVTPSTVNTDYSNLEIKIRLSMNEHLKLMIAAYCRPLEQQLNDLAQKVAAMENK</sequence>
<name>A0AAW8RYP2_ENTAV</name>
<dbReference type="EMBL" id="JARPWH010000118">
    <property type="protein sequence ID" value="MDT2404590.1"/>
    <property type="molecule type" value="Genomic_DNA"/>
</dbReference>
<reference evidence="1" key="1">
    <citation type="submission" date="2023-03" db="EMBL/GenBank/DDBJ databases">
        <authorList>
            <person name="Shen W."/>
            <person name="Cai J."/>
        </authorList>
    </citation>
    <scope>NUCLEOTIDE SEQUENCE</scope>
    <source>
        <strain evidence="1">P33-2</strain>
    </source>
</reference>
<evidence type="ECO:0000313" key="2">
    <source>
        <dbReference type="Proteomes" id="UP001260773"/>
    </source>
</evidence>
<dbReference type="AlphaFoldDB" id="A0AAW8RYP2"/>
<protein>
    <submittedName>
        <fullName evidence="1">Uncharacterized protein</fullName>
    </submittedName>
</protein>
<feature type="non-terminal residue" evidence="1">
    <location>
        <position position="1"/>
    </location>
</feature>
<dbReference type="Proteomes" id="UP001260773">
    <property type="component" value="Unassembled WGS sequence"/>
</dbReference>
<organism evidence="1 2">
    <name type="scientific">Enterococcus avium</name>
    <name type="common">Streptococcus avium</name>
    <dbReference type="NCBI Taxonomy" id="33945"/>
    <lineage>
        <taxon>Bacteria</taxon>
        <taxon>Bacillati</taxon>
        <taxon>Bacillota</taxon>
        <taxon>Bacilli</taxon>
        <taxon>Lactobacillales</taxon>
        <taxon>Enterococcaceae</taxon>
        <taxon>Enterococcus</taxon>
    </lineage>
</organism>
<gene>
    <name evidence="1" type="ORF">P7D43_19670</name>
</gene>